<evidence type="ECO:0000256" key="3">
    <source>
        <dbReference type="ARBA" id="ARBA00022471"/>
    </source>
</evidence>
<dbReference type="EMBL" id="KQ989523">
    <property type="protein sequence ID" value="KZV54411.1"/>
    <property type="molecule type" value="Genomic_DNA"/>
</dbReference>
<sequence>MLRSFPYGVCGDVRRHLIPSIHRNISSTPHLAGSWMDKVKGVFTGRKTAEEAPQSMTLLQFADSMSQARKLGKLKKYVVGRGSEATFSDAFEKQEAIIRYLGGCDPTGENIQTSQKKEAAKQLNCTLTDVENALSKFTWAKEAEKKVRKLKEEGKPMPKSLAEVQKLMGSSPLDVARSSMLRSGQTSRNSPCPCGSKKLYKSLIASGTMGCFVKIAKYTVHAVNNLPPNSEPLVVRCQSGDDDLGYHTLAIGEDFNFSFCRRPNTLFFCHFWWGSKNKAFDAYNAKWSTDRCVGHHCYWAAKSDGIYFSGYYPPQTLSKAYDWE</sequence>
<evidence type="ECO:0000313" key="6">
    <source>
        <dbReference type="EMBL" id="KZV54411.1"/>
    </source>
</evidence>
<dbReference type="OrthoDB" id="432970at2759"/>
<evidence type="ECO:0000256" key="1">
    <source>
        <dbReference type="ARBA" id="ARBA00004613"/>
    </source>
</evidence>
<dbReference type="AlphaFoldDB" id="A0A2Z7DBL0"/>
<reference evidence="6 7" key="1">
    <citation type="journal article" date="2015" name="Proc. Natl. Acad. Sci. U.S.A.">
        <title>The resurrection genome of Boea hygrometrica: A blueprint for survival of dehydration.</title>
        <authorList>
            <person name="Xiao L."/>
            <person name="Yang G."/>
            <person name="Zhang L."/>
            <person name="Yang X."/>
            <person name="Zhao S."/>
            <person name="Ji Z."/>
            <person name="Zhou Q."/>
            <person name="Hu M."/>
            <person name="Wang Y."/>
            <person name="Chen M."/>
            <person name="Xu Y."/>
            <person name="Jin H."/>
            <person name="Xiao X."/>
            <person name="Hu G."/>
            <person name="Bao F."/>
            <person name="Hu Y."/>
            <person name="Wan P."/>
            <person name="Li L."/>
            <person name="Deng X."/>
            <person name="Kuang T."/>
            <person name="Xiang C."/>
            <person name="Zhu J.K."/>
            <person name="Oliver M.J."/>
            <person name="He Y."/>
        </authorList>
    </citation>
    <scope>NUCLEOTIDE SEQUENCE [LARGE SCALE GENOMIC DNA]</scope>
    <source>
        <strain evidence="7">cv. XS01</strain>
    </source>
</reference>
<dbReference type="PANTHER" id="PTHR36750:SF1">
    <property type="entry name" value="SEC-C MOTIF PROTEIN"/>
    <property type="match status" value="1"/>
</dbReference>
<proteinExistence type="inferred from homology"/>
<comment type="similarity">
    <text evidence="2">Belongs to the plant self-incompatibility (S1) protein family.</text>
</comment>
<dbReference type="Pfam" id="PF05938">
    <property type="entry name" value="Self-incomp_S1"/>
    <property type="match status" value="1"/>
</dbReference>
<organism evidence="6 7">
    <name type="scientific">Dorcoceras hygrometricum</name>
    <dbReference type="NCBI Taxonomy" id="472368"/>
    <lineage>
        <taxon>Eukaryota</taxon>
        <taxon>Viridiplantae</taxon>
        <taxon>Streptophyta</taxon>
        <taxon>Embryophyta</taxon>
        <taxon>Tracheophyta</taxon>
        <taxon>Spermatophyta</taxon>
        <taxon>Magnoliopsida</taxon>
        <taxon>eudicotyledons</taxon>
        <taxon>Gunneridae</taxon>
        <taxon>Pentapetalae</taxon>
        <taxon>asterids</taxon>
        <taxon>lamiids</taxon>
        <taxon>Lamiales</taxon>
        <taxon>Gesneriaceae</taxon>
        <taxon>Didymocarpoideae</taxon>
        <taxon>Trichosporeae</taxon>
        <taxon>Loxocarpinae</taxon>
        <taxon>Dorcoceras</taxon>
    </lineage>
</organism>
<dbReference type="PANTHER" id="PTHR36750">
    <property type="entry name" value="SEC-C MOTIF PROTEIN"/>
    <property type="match status" value="1"/>
</dbReference>
<evidence type="ECO:0000256" key="2">
    <source>
        <dbReference type="ARBA" id="ARBA00005581"/>
    </source>
</evidence>
<dbReference type="GO" id="GO:0005576">
    <property type="term" value="C:extracellular region"/>
    <property type="evidence" value="ECO:0007669"/>
    <property type="project" value="UniProtKB-SubCell"/>
</dbReference>
<evidence type="ECO:0000313" key="7">
    <source>
        <dbReference type="Proteomes" id="UP000250235"/>
    </source>
</evidence>
<evidence type="ECO:0000256" key="4">
    <source>
        <dbReference type="ARBA" id="ARBA00022525"/>
    </source>
</evidence>
<protein>
    <recommendedName>
        <fullName evidence="8">S-protein homolog</fullName>
    </recommendedName>
</protein>
<dbReference type="GO" id="GO:0060320">
    <property type="term" value="P:rejection of self pollen"/>
    <property type="evidence" value="ECO:0007669"/>
    <property type="project" value="UniProtKB-KW"/>
</dbReference>
<gene>
    <name evidence="6" type="ORF">F511_09726</name>
</gene>
<comment type="subcellular location">
    <subcellularLocation>
        <location evidence="1">Secreted</location>
    </subcellularLocation>
</comment>
<accession>A0A2Z7DBL0</accession>
<name>A0A2Z7DBL0_9LAMI</name>
<keyword evidence="5" id="KW-0732">Signal</keyword>
<evidence type="ECO:0008006" key="8">
    <source>
        <dbReference type="Google" id="ProtNLM"/>
    </source>
</evidence>
<dbReference type="InterPro" id="IPR010264">
    <property type="entry name" value="Self-incomp_S1"/>
</dbReference>
<keyword evidence="3" id="KW-0713">Self-incompatibility</keyword>
<keyword evidence="7" id="KW-1185">Reference proteome</keyword>
<evidence type="ECO:0000256" key="5">
    <source>
        <dbReference type="ARBA" id="ARBA00022729"/>
    </source>
</evidence>
<dbReference type="Proteomes" id="UP000250235">
    <property type="component" value="Unassembled WGS sequence"/>
</dbReference>
<keyword evidence="4" id="KW-0964">Secreted</keyword>